<dbReference type="InterPro" id="IPR002641">
    <property type="entry name" value="PNPLA_dom"/>
</dbReference>
<feature type="transmembrane region" description="Helical" evidence="3">
    <location>
        <begin position="439"/>
        <end position="464"/>
    </location>
</feature>
<dbReference type="InterPro" id="IPR016035">
    <property type="entry name" value="Acyl_Trfase/lysoPLipase"/>
</dbReference>
<dbReference type="EMBL" id="JAUHHC010000001">
    <property type="protein sequence ID" value="MDN3919061.1"/>
    <property type="molecule type" value="Genomic_DNA"/>
</dbReference>
<keyword evidence="3" id="KW-1133">Transmembrane helix</keyword>
<dbReference type="Gene3D" id="3.40.1090.10">
    <property type="entry name" value="Cytosolic phospholipase A2 catalytic domain"/>
    <property type="match status" value="2"/>
</dbReference>
<protein>
    <submittedName>
        <fullName evidence="5">Patatin-like phospholipase family protein</fullName>
    </submittedName>
</protein>
<sequence>MSDERVLPDEAQLIIERRRQIADPPSEPPPALDDGPRKGLALSGGGIRSATFALGVLQAIAETPVATGLAADPRPGGRFRHSLLSRFDYLSTVSGGGFVGGFLCSLFQPGRLRPSADTALKAADDAVAVLASGPPGRIRSADSHADEARLRAPLAWLRENGRYLVPTGVGDAFYAAALGLRGWLSLHFVIGTILLALLTALALARQWLIAWQPGSIGWLETGLLSHALEGVDAGKSWSDAIWWSSLFALALAPLLLWALPAGVAFWLSFQGKHGRSAALNRAVAGMLAAIVVLLGLALFDPGGQRGVLMLHAPWIDRSLLGQLHARQWLWLGLAGLASLGVLYYIVVALLNPHGSEQSVELTRQLSTALLAVAALLVIACIETVGQTLYLLLAGGSPAPLLTPAALVAALVWLGRKGAALLNKGGGSGSKPAALQKLPLTTLGGLAGMAIFLLTAALWSVAVTALTWAGERPVLGDLGGADLRLYLGVLLLAALLIAIITGAFPAFINLSSLQGFYSARLTRAYLGASNGRRFDGSNPKALTVSEPLPDDNLWLDNFWSAKQAKQLKTLAPLHIVNVTLNKTVDPAEQLVQRDRKGQPMAVLPFGFAIDGQMSAFLSEQGGSSVNSPLSLGQWIGTSGAAFSTGIGRETSLGMSLLMGMANVRLGVWWGSGQGRRQITRWRPLPLLGAALGAVFRTQTYLSYEFLARFFGLRRQWQYLSDGGHFENTGIYELLRAPRRIDLILASDNGADPTYGFKDLANLIRLARIDLGVDIGVVRDLSAWPVLAGVFGTPEQFRSDTASTGVPKPCALLLRARRANAPPSWIVLLKPSLHADAPADVQQYGRENPSFPQESTTDQFFNEAQWESYRALGHHIARKILRSDVYAALQQYIERDGRPPGSDV</sequence>
<feature type="region of interest" description="Disordered" evidence="2">
    <location>
        <begin position="17"/>
        <end position="40"/>
    </location>
</feature>
<feature type="transmembrane region" description="Helical" evidence="3">
    <location>
        <begin position="183"/>
        <end position="204"/>
    </location>
</feature>
<gene>
    <name evidence="5" type="ORF">QWJ38_02095</name>
</gene>
<evidence type="ECO:0000259" key="4">
    <source>
        <dbReference type="Pfam" id="PF01734"/>
    </source>
</evidence>
<accession>A0ABT8DKX0</accession>
<proteinExistence type="predicted"/>
<evidence type="ECO:0000256" key="3">
    <source>
        <dbReference type="SAM" id="Phobius"/>
    </source>
</evidence>
<evidence type="ECO:0000256" key="1">
    <source>
        <dbReference type="ARBA" id="ARBA00023098"/>
    </source>
</evidence>
<dbReference type="Pfam" id="PF01734">
    <property type="entry name" value="Patatin"/>
    <property type="match status" value="1"/>
</dbReference>
<dbReference type="SUPFAM" id="SSF52151">
    <property type="entry name" value="FabD/lysophospholipase-like"/>
    <property type="match status" value="1"/>
</dbReference>
<evidence type="ECO:0000313" key="5">
    <source>
        <dbReference type="EMBL" id="MDN3919061.1"/>
    </source>
</evidence>
<comment type="caution">
    <text evidence="5">The sequence shown here is derived from an EMBL/GenBank/DDBJ whole genome shotgun (WGS) entry which is preliminary data.</text>
</comment>
<dbReference type="PANTHER" id="PTHR10728">
    <property type="entry name" value="CYTOSOLIC PHOSPHOLIPASE A2"/>
    <property type="match status" value="1"/>
</dbReference>
<name>A0ABT8DKX0_9BURK</name>
<keyword evidence="3" id="KW-0812">Transmembrane</keyword>
<evidence type="ECO:0000256" key="2">
    <source>
        <dbReference type="SAM" id="MobiDB-lite"/>
    </source>
</evidence>
<keyword evidence="1" id="KW-0443">Lipid metabolism</keyword>
<feature type="transmembrane region" description="Helical" evidence="3">
    <location>
        <begin position="398"/>
        <end position="418"/>
    </location>
</feature>
<dbReference type="RefSeq" id="WP_290357380.1">
    <property type="nucleotide sequence ID" value="NZ_JAUHHC010000001.1"/>
</dbReference>
<evidence type="ECO:0000313" key="6">
    <source>
        <dbReference type="Proteomes" id="UP001228044"/>
    </source>
</evidence>
<feature type="transmembrane region" description="Helical" evidence="3">
    <location>
        <begin position="241"/>
        <end position="267"/>
    </location>
</feature>
<reference evidence="5 6" key="1">
    <citation type="submission" date="2023-06" db="EMBL/GenBank/DDBJ databases">
        <title>Pelomonas sp. PFR6 16S ribosomal RNA gene Genome sequencing and assembly.</title>
        <authorList>
            <person name="Woo H."/>
        </authorList>
    </citation>
    <scope>NUCLEOTIDE SEQUENCE [LARGE SCALE GENOMIC DNA]</scope>
    <source>
        <strain evidence="5 6">PFR6</strain>
    </source>
</reference>
<feature type="transmembrane region" description="Helical" evidence="3">
    <location>
        <begin position="368"/>
        <end position="392"/>
    </location>
</feature>
<dbReference type="PANTHER" id="PTHR10728:SF40">
    <property type="entry name" value="PATATIN FAMILY PROTEIN"/>
    <property type="match status" value="1"/>
</dbReference>
<feature type="transmembrane region" description="Helical" evidence="3">
    <location>
        <begin position="279"/>
        <end position="299"/>
    </location>
</feature>
<organism evidence="5 6">
    <name type="scientific">Roseateles violae</name>
    <dbReference type="NCBI Taxonomy" id="3058042"/>
    <lineage>
        <taxon>Bacteria</taxon>
        <taxon>Pseudomonadati</taxon>
        <taxon>Pseudomonadota</taxon>
        <taxon>Betaproteobacteria</taxon>
        <taxon>Burkholderiales</taxon>
        <taxon>Sphaerotilaceae</taxon>
        <taxon>Roseateles</taxon>
    </lineage>
</organism>
<dbReference type="Proteomes" id="UP001228044">
    <property type="component" value="Unassembled WGS sequence"/>
</dbReference>
<keyword evidence="6" id="KW-1185">Reference proteome</keyword>
<feature type="transmembrane region" description="Helical" evidence="3">
    <location>
        <begin position="484"/>
        <end position="509"/>
    </location>
</feature>
<keyword evidence="3" id="KW-0472">Membrane</keyword>
<feature type="transmembrane region" description="Helical" evidence="3">
    <location>
        <begin position="328"/>
        <end position="347"/>
    </location>
</feature>
<feature type="domain" description="PNPLA" evidence="4">
    <location>
        <begin position="40"/>
        <end position="125"/>
    </location>
</feature>